<protein>
    <submittedName>
        <fullName evidence="5">Histidine triad (HIT) family protein</fullName>
    </submittedName>
</protein>
<dbReference type="PROSITE" id="PS00892">
    <property type="entry name" value="HIT_1"/>
    <property type="match status" value="1"/>
</dbReference>
<evidence type="ECO:0000256" key="1">
    <source>
        <dbReference type="PIRSR" id="PIRSR601310-1"/>
    </source>
</evidence>
<accession>A0A285VFC5</accession>
<dbReference type="PRINTS" id="PR00332">
    <property type="entry name" value="HISTRIAD"/>
</dbReference>
<organism evidence="5 6">
    <name type="scientific">Ornithinimicrobium cerasi</name>
    <dbReference type="NCBI Taxonomy" id="2248773"/>
    <lineage>
        <taxon>Bacteria</taxon>
        <taxon>Bacillati</taxon>
        <taxon>Actinomycetota</taxon>
        <taxon>Actinomycetes</taxon>
        <taxon>Micrococcales</taxon>
        <taxon>Ornithinimicrobiaceae</taxon>
        <taxon>Ornithinimicrobium</taxon>
    </lineage>
</organism>
<proteinExistence type="predicted"/>
<dbReference type="AlphaFoldDB" id="A0A285VFC5"/>
<dbReference type="InterPro" id="IPR036265">
    <property type="entry name" value="HIT-like_sf"/>
</dbReference>
<dbReference type="InterPro" id="IPR011146">
    <property type="entry name" value="HIT-like"/>
</dbReference>
<evidence type="ECO:0000313" key="6">
    <source>
        <dbReference type="Proteomes" id="UP000219688"/>
    </source>
</evidence>
<dbReference type="InterPro" id="IPR019808">
    <property type="entry name" value="Histidine_triad_CS"/>
</dbReference>
<dbReference type="GO" id="GO:0003824">
    <property type="term" value="F:catalytic activity"/>
    <property type="evidence" value="ECO:0007669"/>
    <property type="project" value="InterPro"/>
</dbReference>
<sequence length="144" mass="15644">MACHHQAVDCEFCRIVSGDEPAEIVLDTDGVVGFLDTRPVFKGHVLVVPRDHILTLTELPDDQVTPLFSAARAVAAAVREGLGAQGSFVAMNNTVSQSVPHLHVHVVPRTKGDGLRGFFWPRTKYAEGEAQEYAARLRAALTRA</sequence>
<dbReference type="EMBL" id="OBQK01000001">
    <property type="protein sequence ID" value="SOC51826.1"/>
    <property type="molecule type" value="Genomic_DNA"/>
</dbReference>
<dbReference type="InterPro" id="IPR001310">
    <property type="entry name" value="Histidine_triad_HIT"/>
</dbReference>
<dbReference type="PROSITE" id="PS51084">
    <property type="entry name" value="HIT_2"/>
    <property type="match status" value="1"/>
</dbReference>
<name>A0A285VFC5_9MICO</name>
<evidence type="ECO:0000259" key="4">
    <source>
        <dbReference type="PROSITE" id="PS51084"/>
    </source>
</evidence>
<evidence type="ECO:0000313" key="5">
    <source>
        <dbReference type="EMBL" id="SOC51826.1"/>
    </source>
</evidence>
<dbReference type="Gene3D" id="3.30.428.10">
    <property type="entry name" value="HIT-like"/>
    <property type="match status" value="1"/>
</dbReference>
<dbReference type="Pfam" id="PF01230">
    <property type="entry name" value="HIT"/>
    <property type="match status" value="1"/>
</dbReference>
<dbReference type="Proteomes" id="UP000219688">
    <property type="component" value="Unassembled WGS sequence"/>
</dbReference>
<dbReference type="STRING" id="1122622.GCA_000421185_01760"/>
<gene>
    <name evidence="5" type="ORF">SAMN05421879_101322</name>
</gene>
<dbReference type="GO" id="GO:0009117">
    <property type="term" value="P:nucleotide metabolic process"/>
    <property type="evidence" value="ECO:0007669"/>
    <property type="project" value="TreeGrafter"/>
</dbReference>
<dbReference type="PANTHER" id="PTHR46648">
    <property type="entry name" value="HIT FAMILY PROTEIN 1"/>
    <property type="match status" value="1"/>
</dbReference>
<feature type="domain" description="HIT" evidence="4">
    <location>
        <begin position="11"/>
        <end position="116"/>
    </location>
</feature>
<feature type="active site" description="Tele-AMP-histidine intermediate" evidence="1">
    <location>
        <position position="103"/>
    </location>
</feature>
<dbReference type="SUPFAM" id="SSF54197">
    <property type="entry name" value="HIT-like"/>
    <property type="match status" value="1"/>
</dbReference>
<reference evidence="6" key="1">
    <citation type="submission" date="2017-08" db="EMBL/GenBank/DDBJ databases">
        <authorList>
            <person name="Varghese N."/>
            <person name="Submissions S."/>
        </authorList>
    </citation>
    <scope>NUCLEOTIDE SEQUENCE [LARGE SCALE GENOMIC DNA]</scope>
    <source>
        <strain evidence="6">USBA17B2</strain>
    </source>
</reference>
<dbReference type="PANTHER" id="PTHR46648:SF1">
    <property type="entry name" value="ADENOSINE 5'-MONOPHOSPHORAMIDASE HNT1"/>
    <property type="match status" value="1"/>
</dbReference>
<evidence type="ECO:0000256" key="3">
    <source>
        <dbReference type="PROSITE-ProRule" id="PRU00464"/>
    </source>
</evidence>
<evidence type="ECO:0000256" key="2">
    <source>
        <dbReference type="PIRSR" id="PIRSR601310-3"/>
    </source>
</evidence>
<keyword evidence="6" id="KW-1185">Reference proteome</keyword>
<feature type="short sequence motif" description="Histidine triad motif" evidence="2 3">
    <location>
        <begin position="101"/>
        <end position="105"/>
    </location>
</feature>